<sequence>MKNLEQWTNFWLQGFPTSFAQELPYSYTGEIGTYWRSTVSELNENDKVLDIACGNGAVALLIADEALKTGKKLEIHAADAAKIHPLATNKNPHHTTSLKTLKFHSKVPAEKINALGNNFSLITSQFGFEYSRKEETAISIERTLKAGGKFKAICHNTHSKPYSDCTDEVCAFRLLKEKLKIPEKIKSFIFEAQNIQTTDQLKTHLDNPRISKKLNSIIESMESLITSHPSAAITAFVRNSTETFLQRNLLSDIDTKKKFITFLETELEYANQRSKDQINAALSSKRLTDLLSNFSKQGMETLVCEEFHEGSSCTGWRLEIQKT</sequence>
<dbReference type="Pfam" id="PF01209">
    <property type="entry name" value="Ubie_methyltran"/>
    <property type="match status" value="1"/>
</dbReference>
<dbReference type="EMBL" id="JALBWM010000013">
    <property type="protein sequence ID" value="MCO1333729.1"/>
    <property type="molecule type" value="Genomic_DNA"/>
</dbReference>
<comment type="caution">
    <text evidence="1">The sequence shown here is derived from an EMBL/GenBank/DDBJ whole genome shotgun (WGS) entry which is preliminary data.</text>
</comment>
<dbReference type="InterPro" id="IPR029063">
    <property type="entry name" value="SAM-dependent_MTases_sf"/>
</dbReference>
<organism evidence="1 2">
    <name type="scientific">Microbulbifer okhotskensis</name>
    <dbReference type="NCBI Taxonomy" id="2926617"/>
    <lineage>
        <taxon>Bacteria</taxon>
        <taxon>Pseudomonadati</taxon>
        <taxon>Pseudomonadota</taxon>
        <taxon>Gammaproteobacteria</taxon>
        <taxon>Cellvibrionales</taxon>
        <taxon>Microbulbiferaceae</taxon>
        <taxon>Microbulbifer</taxon>
    </lineage>
</organism>
<gene>
    <name evidence="1" type="ORF">MO867_05170</name>
</gene>
<dbReference type="RefSeq" id="WP_252465173.1">
    <property type="nucleotide sequence ID" value="NZ_JALBWM010000013.1"/>
</dbReference>
<evidence type="ECO:0000313" key="1">
    <source>
        <dbReference type="EMBL" id="MCO1333729.1"/>
    </source>
</evidence>
<keyword evidence="1" id="KW-0808">Transferase</keyword>
<keyword evidence="2" id="KW-1185">Reference proteome</keyword>
<name>A0A9X2ELB3_9GAMM</name>
<dbReference type="GO" id="GO:0008168">
    <property type="term" value="F:methyltransferase activity"/>
    <property type="evidence" value="ECO:0007669"/>
    <property type="project" value="UniProtKB-KW"/>
</dbReference>
<reference evidence="1" key="1">
    <citation type="journal article" date="2022" name="Arch. Microbiol.">
        <title>Microbulbifer okhotskensis sp. nov., isolated from a deep bottom sediment of the Okhotsk Sea.</title>
        <authorList>
            <person name="Romanenko L."/>
            <person name="Kurilenko V."/>
            <person name="Otstavnykh N."/>
            <person name="Velansky P."/>
            <person name="Isaeva M."/>
            <person name="Mikhailov V."/>
        </authorList>
    </citation>
    <scope>NUCLEOTIDE SEQUENCE</scope>
    <source>
        <strain evidence="1">OS29</strain>
    </source>
</reference>
<dbReference type="AlphaFoldDB" id="A0A9X2ELB3"/>
<dbReference type="Proteomes" id="UP001139028">
    <property type="component" value="Unassembled WGS sequence"/>
</dbReference>
<dbReference type="Gene3D" id="3.40.50.150">
    <property type="entry name" value="Vaccinia Virus protein VP39"/>
    <property type="match status" value="1"/>
</dbReference>
<protein>
    <submittedName>
        <fullName evidence="1">Class I SAM-dependent methyltransferase</fullName>
        <ecNumber evidence="1">2.1.1.-</ecNumber>
    </submittedName>
</protein>
<dbReference type="EC" id="2.1.1.-" evidence="1"/>
<evidence type="ECO:0000313" key="2">
    <source>
        <dbReference type="Proteomes" id="UP001139028"/>
    </source>
</evidence>
<proteinExistence type="predicted"/>
<accession>A0A9X2ELB3</accession>
<dbReference type="GO" id="GO:0032259">
    <property type="term" value="P:methylation"/>
    <property type="evidence" value="ECO:0007669"/>
    <property type="project" value="UniProtKB-KW"/>
</dbReference>
<dbReference type="SUPFAM" id="SSF53335">
    <property type="entry name" value="S-adenosyl-L-methionine-dependent methyltransferases"/>
    <property type="match status" value="1"/>
</dbReference>
<keyword evidence="1" id="KW-0489">Methyltransferase</keyword>